<dbReference type="Proteomes" id="UP000059188">
    <property type="component" value="Unassembled WGS sequence"/>
</dbReference>
<dbReference type="AlphaFoldDB" id="A0A0B7FMR1"/>
<evidence type="ECO:0000313" key="3">
    <source>
        <dbReference type="Proteomes" id="UP000059188"/>
    </source>
</evidence>
<feature type="region of interest" description="Disordered" evidence="1">
    <location>
        <begin position="226"/>
        <end position="253"/>
    </location>
</feature>
<gene>
    <name evidence="2" type="ORF">RSOLAG1IB_02254</name>
</gene>
<name>A0A0B7FMR1_THACB</name>
<feature type="region of interest" description="Disordered" evidence="1">
    <location>
        <begin position="47"/>
        <end position="72"/>
    </location>
</feature>
<evidence type="ECO:0000256" key="1">
    <source>
        <dbReference type="SAM" id="MobiDB-lite"/>
    </source>
</evidence>
<feature type="compositionally biased region" description="Polar residues" evidence="1">
    <location>
        <begin position="295"/>
        <end position="304"/>
    </location>
</feature>
<protein>
    <submittedName>
        <fullName evidence="2">Uncharacterized protein</fullName>
    </submittedName>
</protein>
<organism evidence="2 3">
    <name type="scientific">Thanatephorus cucumeris (strain AG1-IB / isolate 7/3/14)</name>
    <name type="common">Lettuce bottom rot fungus</name>
    <name type="synonym">Rhizoctonia solani</name>
    <dbReference type="NCBI Taxonomy" id="1108050"/>
    <lineage>
        <taxon>Eukaryota</taxon>
        <taxon>Fungi</taxon>
        <taxon>Dikarya</taxon>
        <taxon>Basidiomycota</taxon>
        <taxon>Agaricomycotina</taxon>
        <taxon>Agaricomycetes</taxon>
        <taxon>Cantharellales</taxon>
        <taxon>Ceratobasidiaceae</taxon>
        <taxon>Rhizoctonia</taxon>
        <taxon>Rhizoctonia solani AG-1</taxon>
    </lineage>
</organism>
<accession>A0A0B7FMR1</accession>
<dbReference type="EMBL" id="LN679102">
    <property type="protein sequence ID" value="CEL57513.1"/>
    <property type="molecule type" value="Genomic_DNA"/>
</dbReference>
<dbReference type="OrthoDB" id="3258174at2759"/>
<sequence>MPTRPIIPPRSQTPPSTPVPSPPKRPSNALRRFGTILPGSTLQSYRLSTPLSRDARGRAPSEASKPPCLIPNDLPTPPPGVIAKDALSPWPGNTRIMVHRMNISRHEWNTLHIRIESVTRYIRLALEVSSSTTRSAPRLTAHPLEFIRIADTINGIFVHTKRMAVIGCDRRRHEEVEALAVVRAAIHELAQTEIATEPSISLPLESGPSPEALVATGMNTMVHAEIESPRPSRALTREPRATSSFRHHQPIAGVSHRHHLLSAERPTSANSASFSHQSVGHSSICGLQSTITDQEQLAGPSQESPFPEKAPTPTQKQSPGPDPQPHQKRSRVRTRPAPYLVPSTRILRSMTKAKEAHSSTSSTAPPDDVSFRTAVPRRQLRKESKAKPIPSTDVVTPPKAIAPNTSRYNLRPRKRELDNSGIPPTVGKQIDRPAKRRRT</sequence>
<reference evidence="2 3" key="1">
    <citation type="submission" date="2014-11" db="EMBL/GenBank/DDBJ databases">
        <authorList>
            <person name="Wibberg Daniel"/>
        </authorList>
    </citation>
    <scope>NUCLEOTIDE SEQUENCE [LARGE SCALE GENOMIC DNA]</scope>
    <source>
        <strain evidence="2">Rhizoctonia solani AG1-IB 7/3/14</strain>
    </source>
</reference>
<feature type="compositionally biased region" description="Pro residues" evidence="1">
    <location>
        <begin position="1"/>
        <end position="25"/>
    </location>
</feature>
<feature type="region of interest" description="Disordered" evidence="1">
    <location>
        <begin position="295"/>
        <end position="439"/>
    </location>
</feature>
<proteinExistence type="predicted"/>
<feature type="region of interest" description="Disordered" evidence="1">
    <location>
        <begin position="1"/>
        <end position="31"/>
    </location>
</feature>
<evidence type="ECO:0000313" key="2">
    <source>
        <dbReference type="EMBL" id="CEL57513.1"/>
    </source>
</evidence>
<feature type="compositionally biased region" description="Basic and acidic residues" evidence="1">
    <location>
        <begin position="226"/>
        <end position="240"/>
    </location>
</feature>
<keyword evidence="3" id="KW-1185">Reference proteome</keyword>